<dbReference type="PROSITE" id="PS50010">
    <property type="entry name" value="DH_2"/>
    <property type="match status" value="1"/>
</dbReference>
<dbReference type="Ensembl" id="ENSELUT00000046189.2">
    <property type="protein sequence ID" value="ENSELUP00000078506.2"/>
    <property type="gene ID" value="ENSELUG00000018877.3"/>
</dbReference>
<feature type="domain" description="PDZ" evidence="15">
    <location>
        <begin position="45"/>
        <end position="108"/>
    </location>
</feature>
<dbReference type="InterPro" id="IPR041020">
    <property type="entry name" value="PH_16"/>
</dbReference>
<dbReference type="FunFam" id="1.10.167.10:FF:000008">
    <property type="entry name" value="rho guanine nucleotide exchange factor 12"/>
    <property type="match status" value="1"/>
</dbReference>
<evidence type="ECO:0000259" key="14">
    <source>
        <dbReference type="PROSITE" id="PS50010"/>
    </source>
</evidence>
<reference evidence="16" key="4">
    <citation type="submission" date="2025-09" db="UniProtKB">
        <authorList>
            <consortium name="Ensembl"/>
        </authorList>
    </citation>
    <scope>IDENTIFICATION</scope>
</reference>
<feature type="compositionally biased region" description="Acidic residues" evidence="13">
    <location>
        <begin position="933"/>
        <end position="948"/>
    </location>
</feature>
<feature type="domain" description="DH" evidence="14">
    <location>
        <begin position="564"/>
        <end position="754"/>
    </location>
</feature>
<evidence type="ECO:0000313" key="16">
    <source>
        <dbReference type="Ensembl" id="ENSELUP00000078506.2"/>
    </source>
</evidence>
<dbReference type="GO" id="GO:0001664">
    <property type="term" value="F:G protein-coupled receptor binding"/>
    <property type="evidence" value="ECO:0007669"/>
    <property type="project" value="TreeGrafter"/>
</dbReference>
<dbReference type="PROSITE" id="PS50106">
    <property type="entry name" value="PDZ"/>
    <property type="match status" value="1"/>
</dbReference>
<dbReference type="InterPro" id="IPR036034">
    <property type="entry name" value="PDZ_sf"/>
</dbReference>
<feature type="region of interest" description="Disordered" evidence="13">
    <location>
        <begin position="901"/>
        <end position="948"/>
    </location>
</feature>
<dbReference type="Gene3D" id="1.20.900.10">
    <property type="entry name" value="Dbl homology (DH) domain"/>
    <property type="match status" value="1"/>
</dbReference>
<dbReference type="SMART" id="SM00325">
    <property type="entry name" value="RhoGEF"/>
    <property type="match status" value="1"/>
</dbReference>
<dbReference type="PANTHER" id="PTHR45872:SF3">
    <property type="entry name" value="RHO GUANINE NUCLEOTIDE EXCHANGE FACTOR 12"/>
    <property type="match status" value="1"/>
</dbReference>
<dbReference type="GeneTree" id="ENSGT00940000157662"/>
<dbReference type="InParanoid" id="A0A6Q2ZL67"/>
<dbReference type="CDD" id="cd23069">
    <property type="entry name" value="PDZ_ARHGEF11-12-like"/>
    <property type="match status" value="1"/>
</dbReference>
<evidence type="ECO:0000313" key="17">
    <source>
        <dbReference type="Proteomes" id="UP000265140"/>
    </source>
</evidence>
<keyword evidence="9" id="KW-0472">Membrane</keyword>
<dbReference type="SUPFAM" id="SSF50729">
    <property type="entry name" value="PH domain-like"/>
    <property type="match status" value="1"/>
</dbReference>
<evidence type="ECO:0000256" key="2">
    <source>
        <dbReference type="ARBA" id="ARBA00004496"/>
    </source>
</evidence>
<keyword evidence="5" id="KW-0597">Phosphoprotein</keyword>
<evidence type="ECO:0000256" key="1">
    <source>
        <dbReference type="ARBA" id="ARBA00004370"/>
    </source>
</evidence>
<keyword evidence="4" id="KW-0963">Cytoplasm</keyword>
<evidence type="ECO:0000256" key="7">
    <source>
        <dbReference type="ARBA" id="ARBA00022990"/>
    </source>
</evidence>
<evidence type="ECO:0000256" key="3">
    <source>
        <dbReference type="ARBA" id="ARBA00022468"/>
    </source>
</evidence>
<accession>A0A6Q2ZL67</accession>
<evidence type="ECO:0000256" key="6">
    <source>
        <dbReference type="ARBA" id="ARBA00022658"/>
    </source>
</evidence>
<dbReference type="GO" id="GO:0005085">
    <property type="term" value="F:guanyl-nucleotide exchange factor activity"/>
    <property type="evidence" value="ECO:0007669"/>
    <property type="project" value="UniProtKB-KW"/>
</dbReference>
<evidence type="ECO:0000256" key="13">
    <source>
        <dbReference type="SAM" id="MobiDB-lite"/>
    </source>
</evidence>
<dbReference type="SUPFAM" id="SSF48065">
    <property type="entry name" value="DBL homology domain (DH-domain)"/>
    <property type="match status" value="1"/>
</dbReference>
<reference evidence="16" key="3">
    <citation type="submission" date="2025-08" db="UniProtKB">
        <authorList>
            <consortium name="Ensembl"/>
        </authorList>
    </citation>
    <scope>IDENTIFICATION</scope>
</reference>
<comment type="subcellular location">
    <subcellularLocation>
        <location evidence="2">Cytoplasm</location>
    </subcellularLocation>
    <subcellularLocation>
        <location evidence="1">Membrane</location>
    </subcellularLocation>
</comment>
<dbReference type="GO" id="GO:0005737">
    <property type="term" value="C:cytoplasm"/>
    <property type="evidence" value="ECO:0007669"/>
    <property type="project" value="UniProtKB-SubCell"/>
</dbReference>
<dbReference type="FunFam" id="1.20.900.10:FF:000006">
    <property type="entry name" value="Rho guanine nucleotide exchange factor (GEF) 11"/>
    <property type="match status" value="1"/>
</dbReference>
<dbReference type="InterPro" id="IPR035899">
    <property type="entry name" value="DBL_dom_sf"/>
</dbReference>
<dbReference type="Proteomes" id="UP000265140">
    <property type="component" value="Chromosome 7"/>
</dbReference>
<evidence type="ECO:0000256" key="12">
    <source>
        <dbReference type="ARBA" id="ARBA00075151"/>
    </source>
</evidence>
<keyword evidence="6" id="KW-0344">Guanine-nucleotide releasing factor</keyword>
<dbReference type="Pfam" id="PF09128">
    <property type="entry name" value="RGS-like"/>
    <property type="match status" value="1"/>
</dbReference>
<dbReference type="AlphaFoldDB" id="A0A6Q2ZL67"/>
<dbReference type="InterPro" id="IPR011993">
    <property type="entry name" value="PH-like_dom_sf"/>
</dbReference>
<keyword evidence="8" id="KW-0175">Coiled coil</keyword>
<evidence type="ECO:0000256" key="10">
    <source>
        <dbReference type="ARBA" id="ARBA00054673"/>
    </source>
</evidence>
<dbReference type="FunFam" id="2.30.29.30:FF:000072">
    <property type="entry name" value="Rho guanine nucleotide exchange factor 1"/>
    <property type="match status" value="1"/>
</dbReference>
<keyword evidence="3" id="KW-0343">GTPase activation</keyword>
<evidence type="ECO:0000256" key="4">
    <source>
        <dbReference type="ARBA" id="ARBA00022490"/>
    </source>
</evidence>
<dbReference type="InterPro" id="IPR036305">
    <property type="entry name" value="RGS_sf"/>
</dbReference>
<protein>
    <recommendedName>
        <fullName evidence="11">Rho guanine nucleotide exchange factor 12</fullName>
    </recommendedName>
    <alternativeName>
        <fullName evidence="12">Leukemia-associated RhoGEF</fullName>
    </alternativeName>
</protein>
<sequence>MYMRHQFDTCHKPLQHPWFLSLSQPVYVSDVCNLLSVCVGLVQRCVIIQKDENGFGLTVSGDNPVFVQLVKEDGAAMRAGVQTGDRIIKVNGTLVTHSNHVEVVKLIKCKLKFHFPYAINVLTSLSFLSAMKEEYSRNPRAKLLKDIQEAKKHIPLLQGQLSKATGTPQVYTQTLSGTDCNFQSSLGSPFSRLKPQIIGAEDDYFDTEQEQSLSAPQVNGQCSCFQSVEILKSRPAHLAAFLHHVVSQFDPAPLLCYLYADLYKQTNSKETRRIFMDFHAFFMDRAANLRVAVPEFIASELERRRPELIPEELHRQYTQLLQETLLPDIQKNLEDFRQKRSMGLTLAEGELAKLDVERVRDRVAMERERSCAEHIISKIEEVLMTSQPTEEEKCTTMQYVILTYMKHLGVKVKEPRGLEPKRVRINFLPKIKQKSKPEKEGEEKVKKPRFHGILGPPRRPSRVDSTSSKSKRLQILHAAHLMIQSVNHIYFIRPFLQQLSHNHNPDVLTRHACCSNIRMDGLGAVDVQSEDDQGNEIECEQDPPNWQTLVSQEVLAGLTPQEIKRQEVINELFYTERAHLRMLKVLDNVFYQKLTRDSILPPGDIKNIFTNLEEIVQLHVSITEQMTAIRKKNETSVIDLIGDDLLVWFSDGEEEKIKLAVGTFCSNQPFALELIKTRQKKDQRFTSFMQEAESNRLCRRLQLKDIIPVEMQRLTKYPLLLESIAKYTEDEEERDKVKRAGECCRNILNYVNQAVKEAENKQRLEDYQRRLDLSSLKQSENPMISEFKNLDLTKRKMVHEGPLSWKVNKDKTIELYTLLLEDILVLLQKQDERLVLKCHSKNLAGTADTKHIFSPIIKLNTVLVRSVATDNKSFFVLSMSDNGAQIYELMAQTDLITSPTLQLTTKSTNPFDARKSDNEEEEESPLPVVGKEEDGEEEEEEVGDIDEEEVEAFLHGELTDRLPFLKERSRQGIAIDDQEPDDTFGMPASRAEEALRTCEFTASHHSVK</sequence>
<evidence type="ECO:0000256" key="8">
    <source>
        <dbReference type="ARBA" id="ARBA00023054"/>
    </source>
</evidence>
<evidence type="ECO:0000256" key="11">
    <source>
        <dbReference type="ARBA" id="ARBA00074302"/>
    </source>
</evidence>
<dbReference type="Gene3D" id="1.10.167.10">
    <property type="entry name" value="Regulator of G-protein Signalling 4, domain 2"/>
    <property type="match status" value="1"/>
</dbReference>
<dbReference type="InterPro" id="IPR044926">
    <property type="entry name" value="RGS_subdomain_2"/>
</dbReference>
<feature type="region of interest" description="Disordered" evidence="13">
    <location>
        <begin position="429"/>
        <end position="469"/>
    </location>
</feature>
<dbReference type="Bgee" id="ENSELUG00000018877">
    <property type="expression patterns" value="Expressed in heart and 14 other cell types or tissues"/>
</dbReference>
<dbReference type="Gene3D" id="2.30.29.30">
    <property type="entry name" value="Pleckstrin-homology domain (PH domain)/Phosphotyrosine-binding domain (PTB)"/>
    <property type="match status" value="1"/>
</dbReference>
<name>A0A6Q2ZL67_ESOLU</name>
<dbReference type="InterPro" id="IPR001478">
    <property type="entry name" value="PDZ"/>
</dbReference>
<dbReference type="SUPFAM" id="SSF48097">
    <property type="entry name" value="Regulator of G-protein signaling, RGS"/>
    <property type="match status" value="1"/>
</dbReference>
<organism evidence="16 17">
    <name type="scientific">Esox lucius</name>
    <name type="common">Northern pike</name>
    <dbReference type="NCBI Taxonomy" id="8010"/>
    <lineage>
        <taxon>Eukaryota</taxon>
        <taxon>Metazoa</taxon>
        <taxon>Chordata</taxon>
        <taxon>Craniata</taxon>
        <taxon>Vertebrata</taxon>
        <taxon>Euteleostomi</taxon>
        <taxon>Actinopterygii</taxon>
        <taxon>Neopterygii</taxon>
        <taxon>Teleostei</taxon>
        <taxon>Protacanthopterygii</taxon>
        <taxon>Esociformes</taxon>
        <taxon>Esocidae</taxon>
        <taxon>Esox</taxon>
    </lineage>
</organism>
<reference evidence="16" key="2">
    <citation type="submission" date="2020-02" db="EMBL/GenBank/DDBJ databases">
        <title>Esox lucius (northern pike) genome, fEsoLuc1, primary haplotype.</title>
        <authorList>
            <person name="Myers G."/>
            <person name="Karagic N."/>
            <person name="Meyer A."/>
            <person name="Pippel M."/>
            <person name="Reichard M."/>
            <person name="Winkler S."/>
            <person name="Tracey A."/>
            <person name="Sims Y."/>
            <person name="Howe K."/>
            <person name="Rhie A."/>
            <person name="Formenti G."/>
            <person name="Durbin R."/>
            <person name="Fedrigo O."/>
            <person name="Jarvis E.D."/>
        </authorList>
    </citation>
    <scope>NUCLEOTIDE SEQUENCE [LARGE SCALE GENOMIC DNA]</scope>
</reference>
<dbReference type="PANTHER" id="PTHR45872">
    <property type="entry name" value="RHO GUANINE NUCLEOTIDE EXCHANGE FACTOR 2, ISOFORM D"/>
    <property type="match status" value="1"/>
</dbReference>
<dbReference type="FunFam" id="2.30.42.10:FF:000033">
    <property type="entry name" value="Rho guanine nucleotide exchange factor (GEF) 11"/>
    <property type="match status" value="1"/>
</dbReference>
<keyword evidence="7" id="KW-0007">Acetylation</keyword>
<dbReference type="Pfam" id="PF17838">
    <property type="entry name" value="PH_16"/>
    <property type="match status" value="1"/>
</dbReference>
<evidence type="ECO:0000259" key="15">
    <source>
        <dbReference type="PROSITE" id="PS50106"/>
    </source>
</evidence>
<dbReference type="InterPro" id="IPR015212">
    <property type="entry name" value="RGS-like_dom"/>
</dbReference>
<dbReference type="Pfam" id="PF00621">
    <property type="entry name" value="RhoGEF"/>
    <property type="match status" value="1"/>
</dbReference>
<dbReference type="SUPFAM" id="SSF50156">
    <property type="entry name" value="PDZ domain-like"/>
    <property type="match status" value="1"/>
</dbReference>
<keyword evidence="17" id="KW-1185">Reference proteome</keyword>
<dbReference type="InterPro" id="IPR000219">
    <property type="entry name" value="DH_dom"/>
</dbReference>
<comment type="function">
    <text evidence="10">May play a role in the regulation of RhoA GTPase by guanine nucleotide-binding alpha-12 (GNA12) and alpha-13 (GNA13). Acts as guanine nucleotide exchange factor (GEF) for RhoA GTPase and may act as GTPase-activating protein (GAP) for GNA12 and GNA13.</text>
</comment>
<evidence type="ECO:0000256" key="9">
    <source>
        <dbReference type="ARBA" id="ARBA00023136"/>
    </source>
</evidence>
<proteinExistence type="predicted"/>
<feature type="compositionally biased region" description="Polar residues" evidence="13">
    <location>
        <begin position="901"/>
        <end position="910"/>
    </location>
</feature>
<evidence type="ECO:0000256" key="5">
    <source>
        <dbReference type="ARBA" id="ARBA00022553"/>
    </source>
</evidence>
<dbReference type="Gene3D" id="2.30.42.10">
    <property type="match status" value="1"/>
</dbReference>
<reference evidence="17" key="1">
    <citation type="journal article" date="2014" name="PLoS ONE">
        <title>The genome and linkage map of the northern pike (Esox lucius): conserved synteny revealed between the salmonid sister group and the Neoteleostei.</title>
        <authorList>
            <person name="Rondeau E.B."/>
            <person name="Minkley D.R."/>
            <person name="Leong J.S."/>
            <person name="Messmer A.M."/>
            <person name="Jantzen J.R."/>
            <person name="von Schalburg K.R."/>
            <person name="Lemon C."/>
            <person name="Bird N.H."/>
            <person name="Koop B.F."/>
        </authorList>
    </citation>
    <scope>NUCLEOTIDE SEQUENCE</scope>
</reference>
<dbReference type="GO" id="GO:0005096">
    <property type="term" value="F:GTPase activator activity"/>
    <property type="evidence" value="ECO:0007669"/>
    <property type="project" value="UniProtKB-KW"/>
</dbReference>
<dbReference type="GO" id="GO:0016020">
    <property type="term" value="C:membrane"/>
    <property type="evidence" value="ECO:0007669"/>
    <property type="project" value="UniProtKB-SubCell"/>
</dbReference>
<feature type="compositionally biased region" description="Basic and acidic residues" evidence="13">
    <location>
        <begin position="435"/>
        <end position="445"/>
    </location>
</feature>
<dbReference type="GO" id="GO:0007186">
    <property type="term" value="P:G protein-coupled receptor signaling pathway"/>
    <property type="evidence" value="ECO:0007669"/>
    <property type="project" value="TreeGrafter"/>
</dbReference>
<dbReference type="CDD" id="cd00160">
    <property type="entry name" value="RhoGEF"/>
    <property type="match status" value="1"/>
</dbReference>
<dbReference type="SMART" id="SM00228">
    <property type="entry name" value="PDZ"/>
    <property type="match status" value="1"/>
</dbReference>
<dbReference type="Pfam" id="PF00595">
    <property type="entry name" value="PDZ"/>
    <property type="match status" value="1"/>
</dbReference>